<feature type="signal peptide" evidence="1">
    <location>
        <begin position="1"/>
        <end position="21"/>
    </location>
</feature>
<evidence type="ECO:0000256" key="1">
    <source>
        <dbReference type="SAM" id="SignalP"/>
    </source>
</evidence>
<organism evidence="2">
    <name type="scientific">Guillardia theta (strain CCMP2712)</name>
    <name type="common">Cryptophyte</name>
    <dbReference type="NCBI Taxonomy" id="905079"/>
    <lineage>
        <taxon>Eukaryota</taxon>
        <taxon>Cryptophyceae</taxon>
        <taxon>Pyrenomonadales</taxon>
        <taxon>Geminigeraceae</taxon>
        <taxon>Guillardia</taxon>
    </lineage>
</organism>
<reference evidence="4" key="2">
    <citation type="submission" date="2012-11" db="EMBL/GenBank/DDBJ databases">
        <authorList>
            <person name="Kuo A."/>
            <person name="Curtis B.A."/>
            <person name="Tanifuji G."/>
            <person name="Burki F."/>
            <person name="Gruber A."/>
            <person name="Irimia M."/>
            <person name="Maruyama S."/>
            <person name="Arias M.C."/>
            <person name="Ball S.G."/>
            <person name="Gile G.H."/>
            <person name="Hirakawa Y."/>
            <person name="Hopkins J.F."/>
            <person name="Rensing S.A."/>
            <person name="Schmutz J."/>
            <person name="Symeonidi A."/>
            <person name="Elias M."/>
            <person name="Eveleigh R.J."/>
            <person name="Herman E.K."/>
            <person name="Klute M.J."/>
            <person name="Nakayama T."/>
            <person name="Obornik M."/>
            <person name="Reyes-Prieto A."/>
            <person name="Armbrust E.V."/>
            <person name="Aves S.J."/>
            <person name="Beiko R.G."/>
            <person name="Coutinho P."/>
            <person name="Dacks J.B."/>
            <person name="Durnford D.G."/>
            <person name="Fast N.M."/>
            <person name="Green B.R."/>
            <person name="Grisdale C."/>
            <person name="Hempe F."/>
            <person name="Henrissat B."/>
            <person name="Hoppner M.P."/>
            <person name="Ishida K.-I."/>
            <person name="Kim E."/>
            <person name="Koreny L."/>
            <person name="Kroth P.G."/>
            <person name="Liu Y."/>
            <person name="Malik S.-B."/>
            <person name="Maier U.G."/>
            <person name="McRose D."/>
            <person name="Mock T."/>
            <person name="Neilson J.A."/>
            <person name="Onodera N.T."/>
            <person name="Poole A.M."/>
            <person name="Pritham E.J."/>
            <person name="Richards T.A."/>
            <person name="Rocap G."/>
            <person name="Roy S.W."/>
            <person name="Sarai C."/>
            <person name="Schaack S."/>
            <person name="Shirato S."/>
            <person name="Slamovits C.H."/>
            <person name="Spencer D.F."/>
            <person name="Suzuki S."/>
            <person name="Worden A.Z."/>
            <person name="Zauner S."/>
            <person name="Barry K."/>
            <person name="Bell C."/>
            <person name="Bharti A.K."/>
            <person name="Crow J.A."/>
            <person name="Grimwood J."/>
            <person name="Kramer R."/>
            <person name="Lindquist E."/>
            <person name="Lucas S."/>
            <person name="Salamov A."/>
            <person name="McFadden G.I."/>
            <person name="Lane C.E."/>
            <person name="Keeling P.J."/>
            <person name="Gray M.W."/>
            <person name="Grigoriev I.V."/>
            <person name="Archibald J.M."/>
        </authorList>
    </citation>
    <scope>NUCLEOTIDE SEQUENCE</scope>
    <source>
        <strain evidence="4">CCMP2712</strain>
    </source>
</reference>
<feature type="chain" id="PRO_5008771039" description="Methyltransferase FkbM domain-containing protein" evidence="1">
    <location>
        <begin position="22"/>
        <end position="698"/>
    </location>
</feature>
<sequence>MARWLLGITVLLAMGAGGAGGAGGDGEGGGGAVERSIRLLRPSTRDFVEVIQGGSLASDVVVELKNFVVPSDGYMMVEFLDSKLFLCPGIVYDLQDCDMTGKPIESRFAFTLIGIEMGFQNVCVSIHDWESNMLSNDCRGLVGSQAFPGPLETVTYFQDMTEEFLDRNLPRNILQKLLTFSSDLDPLVWMIRSEGSDLSQAHSKFSLPALSYHTVCLMCPVASNPIGFRALQDISQLKQLLLSDHDDGKLFIIDVEGDEVNFQEMFEPDDMSWLPAIKPVHEKTEIDAAADLLVREKPELKTLVDRLAGVGYHGFLVGTQRISILNGDMWSKMYEESVDTTDEGSKLLFAFMSYESDLYANILMDYNASGMTIGCAPRSMMSFHTPNGYLADDCPPNFNIYRTSRLKLFESALASGNRRLHPSSLLRYRRNVYSEAGEDGITEFIMEALGVKEGSCFEFGAWDGIFASNCRYWFEKGWSGIMIEADETKFRALQRNYRNLPRVALKNAMVEAKGNNSILHLAEELAEDGKVDILSIDVDGLDYELLLSLEHQPEFRPSLIIVETNGFIRPDLSSKLDVEASSHNLQQSLKVFQQLGEQLGYELVCFTQNAIFLRRDLAEELKRSWRLEPSCSVNRLYLDALSTNWNDMLLNIQATRKGATEAEIREFGEFNTTISMETLEHLAREEERRKCPQALFEG</sequence>
<dbReference type="InterPro" id="IPR029063">
    <property type="entry name" value="SAM-dependent_MTases_sf"/>
</dbReference>
<dbReference type="EMBL" id="JH993003">
    <property type="protein sequence ID" value="EKX44722.1"/>
    <property type="molecule type" value="Genomic_DNA"/>
</dbReference>
<protein>
    <recommendedName>
        <fullName evidence="5">Methyltransferase FkbM domain-containing protein</fullName>
    </recommendedName>
</protein>
<dbReference type="HOGENOM" id="CLU_395091_0_0_1"/>
<reference evidence="2 4" key="1">
    <citation type="journal article" date="2012" name="Nature">
        <title>Algal genomes reveal evolutionary mosaicism and the fate of nucleomorphs.</title>
        <authorList>
            <consortium name="DOE Joint Genome Institute"/>
            <person name="Curtis B.A."/>
            <person name="Tanifuji G."/>
            <person name="Burki F."/>
            <person name="Gruber A."/>
            <person name="Irimia M."/>
            <person name="Maruyama S."/>
            <person name="Arias M.C."/>
            <person name="Ball S.G."/>
            <person name="Gile G.H."/>
            <person name="Hirakawa Y."/>
            <person name="Hopkins J.F."/>
            <person name="Kuo A."/>
            <person name="Rensing S.A."/>
            <person name="Schmutz J."/>
            <person name="Symeonidi A."/>
            <person name="Elias M."/>
            <person name="Eveleigh R.J."/>
            <person name="Herman E.K."/>
            <person name="Klute M.J."/>
            <person name="Nakayama T."/>
            <person name="Obornik M."/>
            <person name="Reyes-Prieto A."/>
            <person name="Armbrust E.V."/>
            <person name="Aves S.J."/>
            <person name="Beiko R.G."/>
            <person name="Coutinho P."/>
            <person name="Dacks J.B."/>
            <person name="Durnford D.G."/>
            <person name="Fast N.M."/>
            <person name="Green B.R."/>
            <person name="Grisdale C.J."/>
            <person name="Hempel F."/>
            <person name="Henrissat B."/>
            <person name="Hoppner M.P."/>
            <person name="Ishida K."/>
            <person name="Kim E."/>
            <person name="Koreny L."/>
            <person name="Kroth P.G."/>
            <person name="Liu Y."/>
            <person name="Malik S.B."/>
            <person name="Maier U.G."/>
            <person name="McRose D."/>
            <person name="Mock T."/>
            <person name="Neilson J.A."/>
            <person name="Onodera N.T."/>
            <person name="Poole A.M."/>
            <person name="Pritham E.J."/>
            <person name="Richards T.A."/>
            <person name="Rocap G."/>
            <person name="Roy S.W."/>
            <person name="Sarai C."/>
            <person name="Schaack S."/>
            <person name="Shirato S."/>
            <person name="Slamovits C.H."/>
            <person name="Spencer D.F."/>
            <person name="Suzuki S."/>
            <person name="Worden A.Z."/>
            <person name="Zauner S."/>
            <person name="Barry K."/>
            <person name="Bell C."/>
            <person name="Bharti A.K."/>
            <person name="Crow J.A."/>
            <person name="Grimwood J."/>
            <person name="Kramer R."/>
            <person name="Lindquist E."/>
            <person name="Lucas S."/>
            <person name="Salamov A."/>
            <person name="McFadden G.I."/>
            <person name="Lane C.E."/>
            <person name="Keeling P.J."/>
            <person name="Gray M.W."/>
            <person name="Grigoriev I.V."/>
            <person name="Archibald J.M."/>
        </authorList>
    </citation>
    <scope>NUCLEOTIDE SEQUENCE</scope>
    <source>
        <strain evidence="2 4">CCMP2712</strain>
    </source>
</reference>
<dbReference type="STRING" id="905079.L1J8R9"/>
<dbReference type="GeneID" id="17301239"/>
<dbReference type="EnsemblProtists" id="EKX44722">
    <property type="protein sequence ID" value="EKX44722"/>
    <property type="gene ID" value="GUITHDRAFT_139642"/>
</dbReference>
<dbReference type="PaxDb" id="55529-EKX44722"/>
<dbReference type="eggNOG" id="ENOG502RNUC">
    <property type="taxonomic scope" value="Eukaryota"/>
</dbReference>
<dbReference type="AlphaFoldDB" id="L1J8R9"/>
<evidence type="ECO:0008006" key="5">
    <source>
        <dbReference type="Google" id="ProtNLM"/>
    </source>
</evidence>
<proteinExistence type="predicted"/>
<dbReference type="OrthoDB" id="10001675at2759"/>
<keyword evidence="1" id="KW-0732">Signal</keyword>
<accession>L1J8R9</accession>
<reference evidence="3" key="3">
    <citation type="submission" date="2015-06" db="UniProtKB">
        <authorList>
            <consortium name="EnsemblProtists"/>
        </authorList>
    </citation>
    <scope>IDENTIFICATION</scope>
</reference>
<evidence type="ECO:0000313" key="3">
    <source>
        <dbReference type="EnsemblProtists" id="EKX44722"/>
    </source>
</evidence>
<dbReference type="RefSeq" id="XP_005831702.1">
    <property type="nucleotide sequence ID" value="XM_005831645.1"/>
</dbReference>
<dbReference type="KEGG" id="gtt:GUITHDRAFT_139642"/>
<evidence type="ECO:0000313" key="4">
    <source>
        <dbReference type="Proteomes" id="UP000011087"/>
    </source>
</evidence>
<keyword evidence="4" id="KW-1185">Reference proteome</keyword>
<gene>
    <name evidence="2" type="ORF">GUITHDRAFT_139642</name>
</gene>
<name>L1J8R9_GUITC</name>
<dbReference type="SUPFAM" id="SSF53335">
    <property type="entry name" value="S-adenosyl-L-methionine-dependent methyltransferases"/>
    <property type="match status" value="1"/>
</dbReference>
<dbReference type="Proteomes" id="UP000011087">
    <property type="component" value="Unassembled WGS sequence"/>
</dbReference>
<evidence type="ECO:0000313" key="2">
    <source>
        <dbReference type="EMBL" id="EKX44722.1"/>
    </source>
</evidence>